<reference evidence="1 2" key="1">
    <citation type="journal article" date="2011" name="Stand. Genomic Sci.">
        <title>Complete genome sequence of Thermomonospora curvata type strain (B9).</title>
        <authorList>
            <person name="Chertkov O."/>
            <person name="Sikorski J."/>
            <person name="Nolan M."/>
            <person name="Lapidus A."/>
            <person name="Lucas S."/>
            <person name="Del Rio T.G."/>
            <person name="Tice H."/>
            <person name="Cheng J.F."/>
            <person name="Goodwin L."/>
            <person name="Pitluck S."/>
            <person name="Liolios K."/>
            <person name="Ivanova N."/>
            <person name="Mavromatis K."/>
            <person name="Mikhailova N."/>
            <person name="Ovchinnikova G."/>
            <person name="Pati A."/>
            <person name="Chen A."/>
            <person name="Palaniappan K."/>
            <person name="Djao O.D."/>
            <person name="Land M."/>
            <person name="Hauser L."/>
            <person name="Chang Y.J."/>
            <person name="Jeffries C.D."/>
            <person name="Brettin T."/>
            <person name="Han C."/>
            <person name="Detter J.C."/>
            <person name="Rohde M."/>
            <person name="Goker M."/>
            <person name="Woyke T."/>
            <person name="Bristow J."/>
            <person name="Eisen J.A."/>
            <person name="Markowitz V."/>
            <person name="Hugenholtz P."/>
            <person name="Klenk H.P."/>
            <person name="Kyrpides N.C."/>
        </authorList>
    </citation>
    <scope>NUCLEOTIDE SEQUENCE [LARGE SCALE GENOMIC DNA]</scope>
    <source>
        <strain evidence="2">ATCC 19995 / DSM 43183 / JCM 3096 / KCTC 9072 / NBRC 15933 / NCIMB 10081 / Henssen B9</strain>
    </source>
</reference>
<gene>
    <name evidence="1" type="ordered locus">Tcur_1450</name>
</gene>
<evidence type="ECO:0000313" key="1">
    <source>
        <dbReference type="EMBL" id="ACY97029.1"/>
    </source>
</evidence>
<dbReference type="InterPro" id="IPR049979">
    <property type="entry name" value="Cys_resp_CS_actino"/>
</dbReference>
<dbReference type="EMBL" id="CP001738">
    <property type="protein sequence ID" value="ACY97029.1"/>
    <property type="molecule type" value="Genomic_DNA"/>
</dbReference>
<dbReference type="HOGENOM" id="CLU_3391845_0_0_11"/>
<name>D1AAL9_THECD</name>
<dbReference type="Proteomes" id="UP000001918">
    <property type="component" value="Chromosome"/>
</dbReference>
<dbReference type="AlphaFoldDB" id="D1AAL9"/>
<evidence type="ECO:0000313" key="2">
    <source>
        <dbReference type="Proteomes" id="UP000001918"/>
    </source>
</evidence>
<sequence length="32" mass="3703">MVCRMRQPLLVRRLHIDLERVQGACCPAPIAR</sequence>
<dbReference type="STRING" id="471852.Tcur_1450"/>
<organism evidence="1 2">
    <name type="scientific">Thermomonospora curvata (strain ATCC 19995 / DSM 43183 / JCM 3096 / KCTC 9072 / NBRC 15933 / NCIMB 10081 / Henssen B9)</name>
    <dbReference type="NCBI Taxonomy" id="471852"/>
    <lineage>
        <taxon>Bacteria</taxon>
        <taxon>Bacillati</taxon>
        <taxon>Actinomycetota</taxon>
        <taxon>Actinomycetes</taxon>
        <taxon>Streptosporangiales</taxon>
        <taxon>Thermomonosporaceae</taxon>
        <taxon>Thermomonospora</taxon>
    </lineage>
</organism>
<keyword evidence="2" id="KW-1185">Reference proteome</keyword>
<proteinExistence type="predicted"/>
<protein>
    <submittedName>
        <fullName evidence="1">Uncharacterized protein</fullName>
    </submittedName>
</protein>
<accession>D1AAL9</accession>
<dbReference type="KEGG" id="tcu:Tcur_1450"/>
<dbReference type="NCBIfam" id="NF042934">
    <property type="entry name" value="cis_reg_atten"/>
    <property type="match status" value="1"/>
</dbReference>